<evidence type="ECO:0000313" key="2">
    <source>
        <dbReference type="Proteomes" id="UP000516148"/>
    </source>
</evidence>
<protein>
    <recommendedName>
        <fullName evidence="3">XRE family transcriptional regulator</fullName>
    </recommendedName>
</protein>
<name>A0A7H0LHZ0_9SPHN</name>
<evidence type="ECO:0000313" key="1">
    <source>
        <dbReference type="EMBL" id="QNQ09293.1"/>
    </source>
</evidence>
<gene>
    <name evidence="1" type="ORF">H3Z74_21905</name>
</gene>
<keyword evidence="2" id="KW-1185">Reference proteome</keyword>
<proteinExistence type="predicted"/>
<reference evidence="1 2" key="1">
    <citation type="submission" date="2020-09" db="EMBL/GenBank/DDBJ databases">
        <title>Sphingomonas sp., a new species isolated from pork steak.</title>
        <authorList>
            <person name="Heidler von Heilborn D."/>
        </authorList>
    </citation>
    <scope>NUCLEOTIDE SEQUENCE [LARGE SCALE GENOMIC DNA]</scope>
    <source>
        <strain evidence="2">S8-3T</strain>
    </source>
</reference>
<organism evidence="1 2">
    <name type="scientific">Sphingomonas alpina</name>
    <dbReference type="NCBI Taxonomy" id="653931"/>
    <lineage>
        <taxon>Bacteria</taxon>
        <taxon>Pseudomonadati</taxon>
        <taxon>Pseudomonadota</taxon>
        <taxon>Alphaproteobacteria</taxon>
        <taxon>Sphingomonadales</taxon>
        <taxon>Sphingomonadaceae</taxon>
        <taxon>Sphingomonas</taxon>
    </lineage>
</organism>
<dbReference type="KEGG" id="spap:H3Z74_21905"/>
<sequence length="84" mass="8740">MPTPRDAARTAAFRKWIAHIGGREAAARDTGIALRSIERMAGGKQPPPAKLLEDLAGQLAAKGGADALADELAIAARPQEKVNA</sequence>
<evidence type="ECO:0008006" key="3">
    <source>
        <dbReference type="Google" id="ProtNLM"/>
    </source>
</evidence>
<dbReference type="EMBL" id="CP061038">
    <property type="protein sequence ID" value="QNQ09293.1"/>
    <property type="molecule type" value="Genomic_DNA"/>
</dbReference>
<accession>A0A7H0LHZ0</accession>
<dbReference type="RefSeq" id="WP_187761610.1">
    <property type="nucleotide sequence ID" value="NZ_CP061038.1"/>
</dbReference>
<dbReference type="AlphaFoldDB" id="A0A7H0LHZ0"/>
<dbReference type="Proteomes" id="UP000516148">
    <property type="component" value="Chromosome"/>
</dbReference>